<accession>A0A9W9ZXP2</accession>
<dbReference type="PANTHER" id="PTHR16038">
    <property type="entry name" value="NOP SEVEN ASSOCIATED PROTEIN 1"/>
    <property type="match status" value="1"/>
</dbReference>
<dbReference type="EMBL" id="MU825442">
    <property type="protein sequence ID" value="KAJ7389059.1"/>
    <property type="molecule type" value="Genomic_DNA"/>
</dbReference>
<evidence type="ECO:0000313" key="2">
    <source>
        <dbReference type="Proteomes" id="UP001163046"/>
    </source>
</evidence>
<dbReference type="GO" id="GO:0005730">
    <property type="term" value="C:nucleolus"/>
    <property type="evidence" value="ECO:0007669"/>
    <property type="project" value="InterPro"/>
</dbReference>
<organism evidence="1 2">
    <name type="scientific">Desmophyllum pertusum</name>
    <dbReference type="NCBI Taxonomy" id="174260"/>
    <lineage>
        <taxon>Eukaryota</taxon>
        <taxon>Metazoa</taxon>
        <taxon>Cnidaria</taxon>
        <taxon>Anthozoa</taxon>
        <taxon>Hexacorallia</taxon>
        <taxon>Scleractinia</taxon>
        <taxon>Caryophylliina</taxon>
        <taxon>Caryophylliidae</taxon>
        <taxon>Desmophyllum</taxon>
    </lineage>
</organism>
<dbReference type="GO" id="GO:0030687">
    <property type="term" value="C:preribosome, large subunit precursor"/>
    <property type="evidence" value="ECO:0007669"/>
    <property type="project" value="TreeGrafter"/>
</dbReference>
<reference evidence="1" key="1">
    <citation type="submission" date="2023-01" db="EMBL/GenBank/DDBJ databases">
        <title>Genome assembly of the deep-sea coral Lophelia pertusa.</title>
        <authorList>
            <person name="Herrera S."/>
            <person name="Cordes E."/>
        </authorList>
    </citation>
    <scope>NUCLEOTIDE SEQUENCE</scope>
    <source>
        <strain evidence="1">USNM1676648</strain>
        <tissue evidence="1">Polyp</tissue>
    </source>
</reference>
<dbReference type="InterPro" id="IPR037379">
    <property type="entry name" value="WDR74/Nsa1"/>
</dbReference>
<dbReference type="AlphaFoldDB" id="A0A9W9ZXP2"/>
<evidence type="ECO:0000313" key="1">
    <source>
        <dbReference type="EMBL" id="KAJ7389059.1"/>
    </source>
</evidence>
<dbReference type="Proteomes" id="UP001163046">
    <property type="component" value="Unassembled WGS sequence"/>
</dbReference>
<name>A0A9W9ZXP2_9CNID</name>
<protein>
    <submittedName>
        <fullName evidence="1">WD repeat-containing protein 74</fullName>
    </submittedName>
</protein>
<gene>
    <name evidence="1" type="primary">WDR74_2</name>
    <name evidence="1" type="ORF">OS493_033918</name>
</gene>
<comment type="caution">
    <text evidence="1">The sequence shown here is derived from an EMBL/GenBank/DDBJ whole genome shotgun (WGS) entry which is preliminary data.</text>
</comment>
<dbReference type="OrthoDB" id="18388at2759"/>
<proteinExistence type="predicted"/>
<dbReference type="PANTHER" id="PTHR16038:SF4">
    <property type="entry name" value="WD REPEAT-CONTAINING PROTEIN 74"/>
    <property type="match status" value="1"/>
</dbReference>
<sequence length="71" mass="7931">MVPNDFLDLQVPIWVTELGFLPGQGSLSRIAVGTGYHQVRLYDTKTQRRPVLSFHFGESLVSALALTDNEK</sequence>
<dbReference type="GO" id="GO:0042273">
    <property type="term" value="P:ribosomal large subunit biogenesis"/>
    <property type="evidence" value="ECO:0007669"/>
    <property type="project" value="InterPro"/>
</dbReference>
<keyword evidence="2" id="KW-1185">Reference proteome</keyword>